<dbReference type="Proteomes" id="UP000245202">
    <property type="component" value="Unassembled WGS sequence"/>
</dbReference>
<sequence length="64" mass="7367">MEKYIGKVVQLIYIDRHRNVTIRDVKVLAVKDDRVKAHCFSAGSIRIFDVSNIVDVEQVNRHAS</sequence>
<reference evidence="1 2" key="1">
    <citation type="submission" date="2017-08" db="EMBL/GenBank/DDBJ databases">
        <title>Substantial Increase in Enzyme Production by Combined Drug-Resistance Mutations in Paenibacillus agaridevorans.</title>
        <authorList>
            <person name="Tanaka Y."/>
            <person name="Funane K."/>
            <person name="Hosaka T."/>
            <person name="Shiwa Y."/>
            <person name="Fujita N."/>
            <person name="Miyazaki T."/>
            <person name="Yoshikawa H."/>
            <person name="Murakami K."/>
            <person name="Kasahara K."/>
            <person name="Inaoka T."/>
            <person name="Hiraga Y."/>
            <person name="Ochi K."/>
        </authorList>
    </citation>
    <scope>NUCLEOTIDE SEQUENCE [LARGE SCALE GENOMIC DNA]</scope>
    <source>
        <strain evidence="1 2">T-3040</strain>
    </source>
</reference>
<evidence type="ECO:0000313" key="1">
    <source>
        <dbReference type="EMBL" id="GBG05524.1"/>
    </source>
</evidence>
<keyword evidence="2" id="KW-1185">Reference proteome</keyword>
<dbReference type="EMBL" id="BDQX01000003">
    <property type="protein sequence ID" value="GBG05524.1"/>
    <property type="molecule type" value="Genomic_DNA"/>
</dbReference>
<evidence type="ECO:0008006" key="3">
    <source>
        <dbReference type="Google" id="ProtNLM"/>
    </source>
</evidence>
<dbReference type="RefSeq" id="WP_108991007.1">
    <property type="nucleotide sequence ID" value="NZ_BDQX01000003.1"/>
</dbReference>
<name>A0A2R5EQ53_9BACL</name>
<comment type="caution">
    <text evidence="1">The sequence shown here is derived from an EMBL/GenBank/DDBJ whole genome shotgun (WGS) entry which is preliminary data.</text>
</comment>
<proteinExistence type="predicted"/>
<protein>
    <recommendedName>
        <fullName evidence="3">WYL domain-containing protein</fullName>
    </recommendedName>
</protein>
<accession>A0A2R5EQ53</accession>
<gene>
    <name evidence="1" type="ORF">PAT3040_00004</name>
</gene>
<dbReference type="AlphaFoldDB" id="A0A2R5EQ53"/>
<organism evidence="1 2">
    <name type="scientific">Paenibacillus agaridevorans</name>
    <dbReference type="NCBI Taxonomy" id="171404"/>
    <lineage>
        <taxon>Bacteria</taxon>
        <taxon>Bacillati</taxon>
        <taxon>Bacillota</taxon>
        <taxon>Bacilli</taxon>
        <taxon>Bacillales</taxon>
        <taxon>Paenibacillaceae</taxon>
        <taxon>Paenibacillus</taxon>
    </lineage>
</organism>
<evidence type="ECO:0000313" key="2">
    <source>
        <dbReference type="Proteomes" id="UP000245202"/>
    </source>
</evidence>